<feature type="transmembrane region" description="Helical" evidence="1">
    <location>
        <begin position="20"/>
        <end position="38"/>
    </location>
</feature>
<dbReference type="Proteomes" id="UP000598196">
    <property type="component" value="Unassembled WGS sequence"/>
</dbReference>
<evidence type="ECO:0000313" key="3">
    <source>
        <dbReference type="EMBL" id="GGO36744.1"/>
    </source>
</evidence>
<accession>A0A918DEV7</accession>
<dbReference type="InterPro" id="IPR012495">
    <property type="entry name" value="TadE-like_dom"/>
</dbReference>
<gene>
    <name evidence="3" type="ORF">GCM10010991_31220</name>
</gene>
<reference evidence="3 4" key="1">
    <citation type="journal article" date="2014" name="Int. J. Syst. Evol. Microbiol.">
        <title>Complete genome sequence of Corynebacterium casei LMG S-19264T (=DSM 44701T), isolated from a smear-ripened cheese.</title>
        <authorList>
            <consortium name="US DOE Joint Genome Institute (JGI-PGF)"/>
            <person name="Walter F."/>
            <person name="Albersmeier A."/>
            <person name="Kalinowski J."/>
            <person name="Ruckert C."/>
        </authorList>
    </citation>
    <scope>NUCLEOTIDE SEQUENCE [LARGE SCALE GENOMIC DNA]</scope>
    <source>
        <strain evidence="3 4">CGMCC 1.7029</strain>
    </source>
</reference>
<evidence type="ECO:0000259" key="2">
    <source>
        <dbReference type="Pfam" id="PF07811"/>
    </source>
</evidence>
<dbReference type="Pfam" id="PF07811">
    <property type="entry name" value="TadE"/>
    <property type="match status" value="1"/>
</dbReference>
<keyword evidence="1" id="KW-0812">Transmembrane</keyword>
<evidence type="ECO:0000313" key="4">
    <source>
        <dbReference type="Proteomes" id="UP000598196"/>
    </source>
</evidence>
<proteinExistence type="predicted"/>
<sequence length="208" mass="21735">MLSLLYRVMRDERGGVLVELAMVLPVFLLLLFGLIDFGRMGYEYVMASKATNVAARLAVARPPVCPGVAERNERGSTGALPVPPRFGTACGSAAGVCAAPATVTCLASLDDPTVTEIWGRIEGLMPGYAAPENLRFSYSADQNLGFLGGPYVPVVTVEVVDLDFRFASPLGALSSFAGGDWAGFSPTIPFPAMSSSLPAEDLALGEAG</sequence>
<feature type="domain" description="TadE-like" evidence="2">
    <location>
        <begin position="14"/>
        <end position="56"/>
    </location>
</feature>
<keyword evidence="4" id="KW-1185">Reference proteome</keyword>
<dbReference type="RefSeq" id="WP_146287813.1">
    <property type="nucleotide sequence ID" value="NZ_VOAK01000025.1"/>
</dbReference>
<protein>
    <recommendedName>
        <fullName evidence="2">TadE-like domain-containing protein</fullName>
    </recommendedName>
</protein>
<dbReference type="EMBL" id="BMLP01000007">
    <property type="protein sequence ID" value="GGO36744.1"/>
    <property type="molecule type" value="Genomic_DNA"/>
</dbReference>
<dbReference type="OrthoDB" id="7856227at2"/>
<dbReference type="AlphaFoldDB" id="A0A918DEV7"/>
<keyword evidence="1" id="KW-0472">Membrane</keyword>
<keyword evidence="1" id="KW-1133">Transmembrane helix</keyword>
<name>A0A918DEV7_9RHOB</name>
<organism evidence="3 4">
    <name type="scientific">Gemmobacter aquaticus</name>
    <dbReference type="NCBI Taxonomy" id="490185"/>
    <lineage>
        <taxon>Bacteria</taxon>
        <taxon>Pseudomonadati</taxon>
        <taxon>Pseudomonadota</taxon>
        <taxon>Alphaproteobacteria</taxon>
        <taxon>Rhodobacterales</taxon>
        <taxon>Paracoccaceae</taxon>
        <taxon>Gemmobacter</taxon>
    </lineage>
</organism>
<evidence type="ECO:0000256" key="1">
    <source>
        <dbReference type="SAM" id="Phobius"/>
    </source>
</evidence>
<comment type="caution">
    <text evidence="3">The sequence shown here is derived from an EMBL/GenBank/DDBJ whole genome shotgun (WGS) entry which is preliminary data.</text>
</comment>